<accession>A0A6N7QUG0</accession>
<evidence type="ECO:0000256" key="1">
    <source>
        <dbReference type="SAM" id="MobiDB-lite"/>
    </source>
</evidence>
<evidence type="ECO:0000313" key="3">
    <source>
        <dbReference type="Proteomes" id="UP000435187"/>
    </source>
</evidence>
<proteinExistence type="predicted"/>
<feature type="compositionally biased region" description="Polar residues" evidence="1">
    <location>
        <begin position="42"/>
        <end position="52"/>
    </location>
</feature>
<feature type="region of interest" description="Disordered" evidence="1">
    <location>
        <begin position="41"/>
        <end position="62"/>
    </location>
</feature>
<reference evidence="2 3" key="1">
    <citation type="submission" date="2019-10" db="EMBL/GenBank/DDBJ databases">
        <title>Gracilibacillus salitolerans sp. nov., a moderate halophile isolated from a saline soil in northwest China.</title>
        <authorList>
            <person name="Gan L."/>
        </authorList>
    </citation>
    <scope>NUCLEOTIDE SEQUENCE [LARGE SCALE GENOMIC DNA]</scope>
    <source>
        <strain evidence="2 3">TP2-8</strain>
    </source>
</reference>
<dbReference type="EMBL" id="WJEE01000007">
    <property type="protein sequence ID" value="MRI65757.1"/>
    <property type="molecule type" value="Genomic_DNA"/>
</dbReference>
<name>A0A6N7QUG0_9BACI</name>
<keyword evidence="3" id="KW-1185">Reference proteome</keyword>
<dbReference type="AlphaFoldDB" id="A0A6N7QUG0"/>
<protein>
    <submittedName>
        <fullName evidence="2">Uncharacterized protein</fullName>
    </submittedName>
</protein>
<sequence length="62" mass="7413">MVDDERDVSKLYRKIITSNEMKAFLIIEKCDEELKQRLMSKMENNGSQNTKDMLQKLQRYLA</sequence>
<evidence type="ECO:0000313" key="2">
    <source>
        <dbReference type="EMBL" id="MRI65757.1"/>
    </source>
</evidence>
<dbReference type="RefSeq" id="WP_153834540.1">
    <property type="nucleotide sequence ID" value="NZ_JBHUMW010000016.1"/>
</dbReference>
<organism evidence="2 3">
    <name type="scientific">Gracilibacillus thailandensis</name>
    <dbReference type="NCBI Taxonomy" id="563735"/>
    <lineage>
        <taxon>Bacteria</taxon>
        <taxon>Bacillati</taxon>
        <taxon>Bacillota</taxon>
        <taxon>Bacilli</taxon>
        <taxon>Bacillales</taxon>
        <taxon>Bacillaceae</taxon>
        <taxon>Gracilibacillus</taxon>
    </lineage>
</organism>
<gene>
    <name evidence="2" type="ORF">GH885_05270</name>
</gene>
<dbReference type="Proteomes" id="UP000435187">
    <property type="component" value="Unassembled WGS sequence"/>
</dbReference>
<comment type="caution">
    <text evidence="2">The sequence shown here is derived from an EMBL/GenBank/DDBJ whole genome shotgun (WGS) entry which is preliminary data.</text>
</comment>